<evidence type="ECO:0000313" key="2">
    <source>
        <dbReference type="Proteomes" id="UP001186974"/>
    </source>
</evidence>
<evidence type="ECO:0000313" key="1">
    <source>
        <dbReference type="EMBL" id="KAK3063156.1"/>
    </source>
</evidence>
<dbReference type="Proteomes" id="UP001186974">
    <property type="component" value="Unassembled WGS sequence"/>
</dbReference>
<proteinExistence type="predicted"/>
<accession>A0ACC3D7T9</accession>
<protein>
    <submittedName>
        <fullName evidence="1">Uncharacterized protein</fullName>
    </submittedName>
</protein>
<dbReference type="EMBL" id="JAWDJW010006967">
    <property type="protein sequence ID" value="KAK3063156.1"/>
    <property type="molecule type" value="Genomic_DNA"/>
</dbReference>
<name>A0ACC3D7T9_9PEZI</name>
<gene>
    <name evidence="1" type="ORF">LTS18_002617</name>
</gene>
<sequence length="250" mass="27376">MAAKRSREASEEVTSTPDIDPSTGSSSSQSAAQSAPSPAAEEEVHPPKIVHIDRNSAASQQEAIMRCTLPPHQPLSFVSYDEYEVHCQKYHVNRCHDCLSNFPSNHYLDLHIGEHHDPLNEAKRARGEKTNYDFWIVKDGIDRRSSMLRPGHRRQSSTTVSRATRPSNLTPQEEDDNDDDTASLASSLSSSSARVLTPESTPSDQAGSKQATASPDSAMDDVITSMSSLKFVPPSVRFGRGGQRGGFARR</sequence>
<organism evidence="1 2">
    <name type="scientific">Coniosporium uncinatum</name>
    <dbReference type="NCBI Taxonomy" id="93489"/>
    <lineage>
        <taxon>Eukaryota</taxon>
        <taxon>Fungi</taxon>
        <taxon>Dikarya</taxon>
        <taxon>Ascomycota</taxon>
        <taxon>Pezizomycotina</taxon>
        <taxon>Dothideomycetes</taxon>
        <taxon>Dothideomycetes incertae sedis</taxon>
        <taxon>Coniosporium</taxon>
    </lineage>
</organism>
<comment type="caution">
    <text evidence="1">The sequence shown here is derived from an EMBL/GenBank/DDBJ whole genome shotgun (WGS) entry which is preliminary data.</text>
</comment>
<keyword evidence="2" id="KW-1185">Reference proteome</keyword>
<reference evidence="1" key="1">
    <citation type="submission" date="2024-09" db="EMBL/GenBank/DDBJ databases">
        <title>Black Yeasts Isolated from many extreme environments.</title>
        <authorList>
            <person name="Coleine C."/>
            <person name="Stajich J.E."/>
            <person name="Selbmann L."/>
        </authorList>
    </citation>
    <scope>NUCLEOTIDE SEQUENCE</scope>
    <source>
        <strain evidence="1">CCFEE 5737</strain>
    </source>
</reference>